<accession>A0A2G9HMA2</accession>
<keyword evidence="1" id="KW-0677">Repeat</keyword>
<dbReference type="Gene3D" id="3.30.1370.10">
    <property type="entry name" value="K Homology domain, type 1"/>
    <property type="match status" value="2"/>
</dbReference>
<gene>
    <name evidence="5" type="ORF">CDL12_08672</name>
</gene>
<dbReference type="Gene3D" id="3.30.310.210">
    <property type="match status" value="2"/>
</dbReference>
<keyword evidence="6" id="KW-1185">Reference proteome</keyword>
<dbReference type="Proteomes" id="UP000231279">
    <property type="component" value="Unassembled WGS sequence"/>
</dbReference>
<reference evidence="6" key="1">
    <citation type="journal article" date="2018" name="Gigascience">
        <title>Genome assembly of the Pink Ipe (Handroanthus impetiginosus, Bignoniaceae), a highly valued, ecologically keystone Neotropical timber forest tree.</title>
        <authorList>
            <person name="Silva-Junior O.B."/>
            <person name="Grattapaglia D."/>
            <person name="Novaes E."/>
            <person name="Collevatti R.G."/>
        </authorList>
    </citation>
    <scope>NUCLEOTIDE SEQUENCE [LARGE SCALE GENOMIC DNA]</scope>
    <source>
        <strain evidence="6">cv. UFG-1</strain>
    </source>
</reference>
<dbReference type="OrthoDB" id="442947at2759"/>
<dbReference type="InterPro" id="IPR004087">
    <property type="entry name" value="KH_dom"/>
</dbReference>
<dbReference type="Pfam" id="PF00013">
    <property type="entry name" value="KH_1"/>
    <property type="match status" value="5"/>
</dbReference>
<feature type="domain" description="K Homology" evidence="4">
    <location>
        <begin position="161"/>
        <end position="236"/>
    </location>
</feature>
<feature type="domain" description="K Homology" evidence="4">
    <location>
        <begin position="583"/>
        <end position="653"/>
    </location>
</feature>
<dbReference type="CDD" id="cd22462">
    <property type="entry name" value="KH-I_HEN4_like_rpt5"/>
    <property type="match status" value="1"/>
</dbReference>
<feature type="domain" description="K Homology" evidence="4">
    <location>
        <begin position="304"/>
        <end position="380"/>
    </location>
</feature>
<protein>
    <submittedName>
        <fullName evidence="5">PolyC-binding proteins alphaCP-1</fullName>
    </submittedName>
</protein>
<dbReference type="AlphaFoldDB" id="A0A2G9HMA2"/>
<comment type="caution">
    <text evidence="5">The sequence shown here is derived from an EMBL/GenBank/DDBJ whole genome shotgun (WGS) entry which is preliminary data.</text>
</comment>
<evidence type="ECO:0000259" key="4">
    <source>
        <dbReference type="SMART" id="SM00322"/>
    </source>
</evidence>
<dbReference type="EMBL" id="NKXS01001428">
    <property type="protein sequence ID" value="PIN18651.1"/>
    <property type="molecule type" value="Genomic_DNA"/>
</dbReference>
<dbReference type="GO" id="GO:0003723">
    <property type="term" value="F:RNA binding"/>
    <property type="evidence" value="ECO:0007669"/>
    <property type="project" value="UniProtKB-UniRule"/>
</dbReference>
<keyword evidence="2" id="KW-0694">RNA-binding</keyword>
<proteinExistence type="predicted"/>
<dbReference type="PROSITE" id="PS50084">
    <property type="entry name" value="KH_TYPE_1"/>
    <property type="match status" value="5"/>
</dbReference>
<dbReference type="STRING" id="429701.A0A2G9HMA2"/>
<evidence type="ECO:0000256" key="2">
    <source>
        <dbReference type="PROSITE-ProRule" id="PRU00117"/>
    </source>
</evidence>
<feature type="region of interest" description="Disordered" evidence="3">
    <location>
        <begin position="246"/>
        <end position="272"/>
    </location>
</feature>
<dbReference type="InterPro" id="IPR004088">
    <property type="entry name" value="KH_dom_type_1"/>
</dbReference>
<feature type="domain" description="K Homology" evidence="4">
    <location>
        <begin position="395"/>
        <end position="470"/>
    </location>
</feature>
<sequence>MNEPNTNNSTNSLAAAGPTFSGGAAGRRSKPPQPPLFIPPGHVAFRLLCHASRIGGLIGKSGSIIKQLQQLTTAYIRVEDPTDSSDHRVISVVSSPAIVNKIKLSGTVPRNEEENNGGVIIGDDGNEELVDVSAAQEGILRVFERVVEVAAEEEAGAGIEGVVSCRLLVWKNQAGAVIGKGGKVVEKIRKDTGCRIRVLTMEKSLSGSLAMDEIVEIEGNVLAVKKALVAVTDRLQELILEKTRTDGTRSVEPESLPIPTVDPTPQQSPLLQPTSSNSINHVSGGGQSVEFEKVPNMDSRTTQQEVSFKMLFLNERVGGIIGKGGSIIKALRNETGTNISIGPILADCDERLITITAMESVESQFSPAQNAAVIVFNRSMDAGFVKGSDSDSKGSSVSARVAVPSNQVGCLLGKGGAIISDMRKVTGAGLRIIGGNQIPKCVPENYEVLQITGEFVNVQDALYKVTARLRDNIFSNKMSTGGGNRNFWRIENSSYGRVRDPPRFESHLSPGIPDNLNEHKSLTLSMDNLGISNNMDRPPSPRSLASMIISGVNQGNIMENSRRLPSVKDGVDLGSGSRSAIVTNTTVEIAIPDNLIGSIYGENGSNMARLRQISGAKVTVHEPRPGTTQRTVVISGTPDETQVAQSLLQAFILSESSQ</sequence>
<feature type="compositionally biased region" description="Low complexity" evidence="3">
    <location>
        <begin position="263"/>
        <end position="272"/>
    </location>
</feature>
<feature type="region of interest" description="Disordered" evidence="3">
    <location>
        <begin position="1"/>
        <end position="37"/>
    </location>
</feature>
<dbReference type="CDD" id="cd22460">
    <property type="entry name" value="KH-I_PEPPER_rpt2_like"/>
    <property type="match status" value="2"/>
</dbReference>
<evidence type="ECO:0000313" key="6">
    <source>
        <dbReference type="Proteomes" id="UP000231279"/>
    </source>
</evidence>
<evidence type="ECO:0000256" key="3">
    <source>
        <dbReference type="SAM" id="MobiDB-lite"/>
    </source>
</evidence>
<feature type="compositionally biased region" description="Low complexity" evidence="3">
    <location>
        <begin position="1"/>
        <end position="12"/>
    </location>
</feature>
<evidence type="ECO:0000256" key="1">
    <source>
        <dbReference type="ARBA" id="ARBA00022737"/>
    </source>
</evidence>
<dbReference type="SUPFAM" id="SSF54791">
    <property type="entry name" value="Eukaryotic type KH-domain (KH-domain type I)"/>
    <property type="match status" value="5"/>
</dbReference>
<name>A0A2G9HMA2_9LAMI</name>
<dbReference type="SMART" id="SM00322">
    <property type="entry name" value="KH"/>
    <property type="match status" value="5"/>
</dbReference>
<feature type="domain" description="K Homology" evidence="4">
    <location>
        <begin position="41"/>
        <end position="151"/>
    </location>
</feature>
<dbReference type="InterPro" id="IPR036612">
    <property type="entry name" value="KH_dom_type_1_sf"/>
</dbReference>
<dbReference type="PANTHER" id="PTHR10288">
    <property type="entry name" value="KH DOMAIN CONTAINING RNA BINDING PROTEIN"/>
    <property type="match status" value="1"/>
</dbReference>
<evidence type="ECO:0000313" key="5">
    <source>
        <dbReference type="EMBL" id="PIN18651.1"/>
    </source>
</evidence>
<organism evidence="5 6">
    <name type="scientific">Handroanthus impetiginosus</name>
    <dbReference type="NCBI Taxonomy" id="429701"/>
    <lineage>
        <taxon>Eukaryota</taxon>
        <taxon>Viridiplantae</taxon>
        <taxon>Streptophyta</taxon>
        <taxon>Embryophyta</taxon>
        <taxon>Tracheophyta</taxon>
        <taxon>Spermatophyta</taxon>
        <taxon>Magnoliopsida</taxon>
        <taxon>eudicotyledons</taxon>
        <taxon>Gunneridae</taxon>
        <taxon>Pentapetalae</taxon>
        <taxon>asterids</taxon>
        <taxon>lamiids</taxon>
        <taxon>Lamiales</taxon>
        <taxon>Bignoniaceae</taxon>
        <taxon>Crescentiina</taxon>
        <taxon>Tabebuia alliance</taxon>
        <taxon>Handroanthus</taxon>
    </lineage>
</organism>